<accession>A0AAP2YWR9</accession>
<dbReference type="GO" id="GO:0140359">
    <property type="term" value="F:ABC-type transporter activity"/>
    <property type="evidence" value="ECO:0007669"/>
    <property type="project" value="InterPro"/>
</dbReference>
<evidence type="ECO:0000313" key="8">
    <source>
        <dbReference type="EMBL" id="MCU4740308.1"/>
    </source>
</evidence>
<evidence type="ECO:0000256" key="1">
    <source>
        <dbReference type="ARBA" id="ARBA00004651"/>
    </source>
</evidence>
<dbReference type="RefSeq" id="WP_338002147.1">
    <property type="nucleotide sequence ID" value="NZ_JAOPKA010000001.1"/>
</dbReference>
<comment type="caution">
    <text evidence="8">The sequence shown here is derived from an EMBL/GenBank/DDBJ whole genome shotgun (WGS) entry which is preliminary data.</text>
</comment>
<feature type="transmembrane region" description="Helical" evidence="6">
    <location>
        <begin position="301"/>
        <end position="318"/>
    </location>
</feature>
<evidence type="ECO:0000256" key="3">
    <source>
        <dbReference type="ARBA" id="ARBA00022692"/>
    </source>
</evidence>
<organism evidence="8 11">
    <name type="scientific">Natronoglomus mannanivorans</name>
    <dbReference type="NCBI Taxonomy" id="2979990"/>
    <lineage>
        <taxon>Archaea</taxon>
        <taxon>Methanobacteriati</taxon>
        <taxon>Methanobacteriota</taxon>
        <taxon>Stenosarchaea group</taxon>
        <taxon>Halobacteria</taxon>
        <taxon>Halobacteriales</taxon>
        <taxon>Natrialbaceae</taxon>
        <taxon>Natronoglomus</taxon>
    </lineage>
</organism>
<keyword evidence="2" id="KW-1003">Cell membrane</keyword>
<protein>
    <submittedName>
        <fullName evidence="8">ABC transporter permease</fullName>
    </submittedName>
</protein>
<dbReference type="Proteomes" id="UP001320972">
    <property type="component" value="Unassembled WGS sequence"/>
</dbReference>
<feature type="domain" description="ABC-2 type transporter transmembrane" evidence="7">
    <location>
        <begin position="45"/>
        <end position="324"/>
    </location>
</feature>
<evidence type="ECO:0000313" key="10">
    <source>
        <dbReference type="Proteomes" id="UP001320972"/>
    </source>
</evidence>
<evidence type="ECO:0000313" key="11">
    <source>
        <dbReference type="Proteomes" id="UP001321018"/>
    </source>
</evidence>
<dbReference type="EMBL" id="JAOPKB010000001">
    <property type="protein sequence ID" value="MCU4971559.1"/>
    <property type="molecule type" value="Genomic_DNA"/>
</dbReference>
<keyword evidence="10" id="KW-1185">Reference proteome</keyword>
<dbReference type="GO" id="GO:0005886">
    <property type="term" value="C:plasma membrane"/>
    <property type="evidence" value="ECO:0007669"/>
    <property type="project" value="UniProtKB-SubCell"/>
</dbReference>
<dbReference type="InterPro" id="IPR013525">
    <property type="entry name" value="ABC2_TM"/>
</dbReference>
<proteinExistence type="predicted"/>
<gene>
    <name evidence="9" type="ORF">OB955_02235</name>
    <name evidence="8" type="ORF">OB960_02715</name>
</gene>
<name>A0AAP2YWR9_9EURY</name>
<evidence type="ECO:0000256" key="2">
    <source>
        <dbReference type="ARBA" id="ARBA00022475"/>
    </source>
</evidence>
<feature type="transmembrane region" description="Helical" evidence="6">
    <location>
        <begin position="338"/>
        <end position="359"/>
    </location>
</feature>
<dbReference type="EMBL" id="JAOPKA010000001">
    <property type="protein sequence ID" value="MCU4740308.1"/>
    <property type="molecule type" value="Genomic_DNA"/>
</dbReference>
<dbReference type="InterPro" id="IPR051449">
    <property type="entry name" value="ABC-2_transporter_component"/>
</dbReference>
<comment type="subcellular location">
    <subcellularLocation>
        <location evidence="1">Cell membrane</location>
        <topology evidence="1">Multi-pass membrane protein</topology>
    </subcellularLocation>
</comment>
<evidence type="ECO:0000256" key="4">
    <source>
        <dbReference type="ARBA" id="ARBA00022989"/>
    </source>
</evidence>
<dbReference type="PANTHER" id="PTHR30294">
    <property type="entry name" value="MEMBRANE COMPONENT OF ABC TRANSPORTER YHHJ-RELATED"/>
    <property type="match status" value="1"/>
</dbReference>
<keyword evidence="3 6" id="KW-0812">Transmembrane</keyword>
<dbReference type="Pfam" id="PF12698">
    <property type="entry name" value="ABC2_membrane_3"/>
    <property type="match status" value="1"/>
</dbReference>
<feature type="transmembrane region" description="Helical" evidence="6">
    <location>
        <begin position="240"/>
        <end position="260"/>
    </location>
</feature>
<dbReference type="Proteomes" id="UP001321018">
    <property type="component" value="Unassembled WGS sequence"/>
</dbReference>
<keyword evidence="5 6" id="KW-0472">Membrane</keyword>
<evidence type="ECO:0000259" key="7">
    <source>
        <dbReference type="Pfam" id="PF12698"/>
    </source>
</evidence>
<sequence length="367" mass="38520">MSRETEPTSPESSTASTQARLAIVRRELASLRSEKTIVLAIGIQLFIALFSSFLVVGLVSLYDPGSVDGYEMTVAVTGDDTDELLAAANEQEGLETRTYADRGGAYAAFEDRSVAAVLDASRDAEGRLAVRVTAPDEGIGTTLLIVQLRDTLETVEHDERRANAESGRLESAPLSMPEAAGASPYFGFTYTILIPLLCFLPVFISGSIAVDSLIEERQRATLELLRVAPLSLADIVDAKLVATAALAPIQAAVWLVLLAWNGTPIVHPSALVALVAALAVLVVGLGMAVALTSPDRRQAQLLYSGAIVGALIVASVLPEHPANTVAKFAVGSATATTWLLLAVYCGLGVAAFLALRAGVDRLNPDAL</sequence>
<reference evidence="8 10" key="1">
    <citation type="submission" date="2022-09" db="EMBL/GenBank/DDBJ databases">
        <title>Enrichment on poylsaccharides allowed isolation of novel metabolic and taxonomic groups of Haloarchaea.</title>
        <authorList>
            <person name="Sorokin D.Y."/>
            <person name="Elcheninov A.G."/>
            <person name="Khizhniak T.V."/>
            <person name="Kolganova T.V."/>
            <person name="Kublanov I.V."/>
        </authorList>
    </citation>
    <scope>NUCLEOTIDE SEQUENCE</scope>
    <source>
        <strain evidence="9 10">AArc-m2/3/4</strain>
        <strain evidence="8">AArc-xg1-1</strain>
    </source>
</reference>
<feature type="transmembrane region" description="Helical" evidence="6">
    <location>
        <begin position="185"/>
        <end position="210"/>
    </location>
</feature>
<dbReference type="PANTHER" id="PTHR30294:SF29">
    <property type="entry name" value="MULTIDRUG ABC TRANSPORTER PERMEASE YBHS-RELATED"/>
    <property type="match status" value="1"/>
</dbReference>
<feature type="transmembrane region" description="Helical" evidence="6">
    <location>
        <begin position="36"/>
        <end position="62"/>
    </location>
</feature>
<keyword evidence="4 6" id="KW-1133">Transmembrane helix</keyword>
<evidence type="ECO:0000313" key="9">
    <source>
        <dbReference type="EMBL" id="MCU4971559.1"/>
    </source>
</evidence>
<feature type="transmembrane region" description="Helical" evidence="6">
    <location>
        <begin position="266"/>
        <end position="289"/>
    </location>
</feature>
<evidence type="ECO:0000256" key="6">
    <source>
        <dbReference type="SAM" id="Phobius"/>
    </source>
</evidence>
<dbReference type="AlphaFoldDB" id="A0AAP2YWR9"/>
<evidence type="ECO:0000256" key="5">
    <source>
        <dbReference type="ARBA" id="ARBA00023136"/>
    </source>
</evidence>